<feature type="transmembrane region" description="Helical" evidence="10">
    <location>
        <begin position="337"/>
        <end position="361"/>
    </location>
</feature>
<accession>A0ABX8AFZ4</accession>
<dbReference type="InterPro" id="IPR002528">
    <property type="entry name" value="MATE_fam"/>
</dbReference>
<keyword evidence="4" id="KW-0813">Transport</keyword>
<dbReference type="InterPro" id="IPR048279">
    <property type="entry name" value="MdtK-like"/>
</dbReference>
<feature type="transmembrane region" description="Helical" evidence="10">
    <location>
        <begin position="192"/>
        <end position="213"/>
    </location>
</feature>
<evidence type="ECO:0000313" key="12">
    <source>
        <dbReference type="Proteomes" id="UP000680706"/>
    </source>
</evidence>
<dbReference type="InterPro" id="IPR045070">
    <property type="entry name" value="MATE_MepA-like"/>
</dbReference>
<evidence type="ECO:0000256" key="5">
    <source>
        <dbReference type="ARBA" id="ARBA00022475"/>
    </source>
</evidence>
<evidence type="ECO:0000313" key="11">
    <source>
        <dbReference type="EMBL" id="QUS54014.1"/>
    </source>
</evidence>
<dbReference type="EMBL" id="CP074126">
    <property type="protein sequence ID" value="QUS54014.1"/>
    <property type="molecule type" value="Genomic_DNA"/>
</dbReference>
<dbReference type="Pfam" id="PF01554">
    <property type="entry name" value="MatE"/>
    <property type="match status" value="2"/>
</dbReference>
<evidence type="ECO:0000256" key="7">
    <source>
        <dbReference type="ARBA" id="ARBA00022989"/>
    </source>
</evidence>
<evidence type="ECO:0000256" key="9">
    <source>
        <dbReference type="ARBA" id="ARBA00023251"/>
    </source>
</evidence>
<dbReference type="CDD" id="cd13143">
    <property type="entry name" value="MATE_MepA_like"/>
    <property type="match status" value="1"/>
</dbReference>
<reference evidence="11 12" key="1">
    <citation type="journal article" date="2021" name="Angew. Chem. Int. Ed. Engl.">
        <title>A novel family of nonribosomal peptides modulate collective behavior in Pseudovibrio bacteria isolated from marine sponges.</title>
        <authorList>
            <person name="Ioca L.P."/>
            <person name="Dai Y."/>
            <person name="Kunakom S."/>
            <person name="Diaz-Espinosa J."/>
            <person name="Krunic A."/>
            <person name="Crnkovic C.M."/>
            <person name="Orjala J."/>
            <person name="Sanchez L.M."/>
            <person name="Ferreira A.G."/>
            <person name="Berlinck R.G.S."/>
            <person name="Eustaquio A.S."/>
        </authorList>
    </citation>
    <scope>NUCLEOTIDE SEQUENCE [LARGE SCALE GENOMIC DNA]</scope>
    <source>
        <strain evidence="11 12">Ab134</strain>
    </source>
</reference>
<organism evidence="11 12">
    <name type="scientific">Pseudovibrio brasiliensis</name>
    <dbReference type="NCBI Taxonomy" id="1898042"/>
    <lineage>
        <taxon>Bacteria</taxon>
        <taxon>Pseudomonadati</taxon>
        <taxon>Pseudomonadota</taxon>
        <taxon>Alphaproteobacteria</taxon>
        <taxon>Hyphomicrobiales</taxon>
        <taxon>Stappiaceae</taxon>
        <taxon>Pseudovibrio</taxon>
    </lineage>
</organism>
<dbReference type="InterPro" id="IPR051327">
    <property type="entry name" value="MATE_MepA_subfamily"/>
</dbReference>
<dbReference type="PIRSF" id="PIRSF006603">
    <property type="entry name" value="DinF"/>
    <property type="match status" value="1"/>
</dbReference>
<feature type="transmembrane region" description="Helical" evidence="10">
    <location>
        <begin position="263"/>
        <end position="288"/>
    </location>
</feature>
<name>A0ABX8AFZ4_9HYPH</name>
<keyword evidence="7 10" id="KW-1133">Transmembrane helix</keyword>
<evidence type="ECO:0000256" key="8">
    <source>
        <dbReference type="ARBA" id="ARBA00023136"/>
    </source>
</evidence>
<keyword evidence="12" id="KW-1185">Reference proteome</keyword>
<feature type="transmembrane region" description="Helical" evidence="10">
    <location>
        <begin position="219"/>
        <end position="242"/>
    </location>
</feature>
<feature type="transmembrane region" description="Helical" evidence="10">
    <location>
        <begin position="120"/>
        <end position="142"/>
    </location>
</feature>
<dbReference type="PANTHER" id="PTHR43823">
    <property type="entry name" value="SPORULATION PROTEIN YKVU"/>
    <property type="match status" value="1"/>
</dbReference>
<evidence type="ECO:0000256" key="3">
    <source>
        <dbReference type="ARBA" id="ARBA00022106"/>
    </source>
</evidence>
<feature type="transmembrane region" description="Helical" evidence="10">
    <location>
        <begin position="381"/>
        <end position="405"/>
    </location>
</feature>
<feature type="transmembrane region" description="Helical" evidence="10">
    <location>
        <begin position="162"/>
        <end position="180"/>
    </location>
</feature>
<feature type="transmembrane region" description="Helical" evidence="10">
    <location>
        <begin position="294"/>
        <end position="317"/>
    </location>
</feature>
<feature type="transmembrane region" description="Helical" evidence="10">
    <location>
        <begin position="87"/>
        <end position="108"/>
    </location>
</feature>
<keyword evidence="9" id="KW-0046">Antibiotic resistance</keyword>
<keyword evidence="6 10" id="KW-0812">Transmembrane</keyword>
<comment type="subcellular location">
    <subcellularLocation>
        <location evidence="1">Cell inner membrane</location>
        <topology evidence="1">Multi-pass membrane protein</topology>
    </subcellularLocation>
</comment>
<evidence type="ECO:0000256" key="2">
    <source>
        <dbReference type="ARBA" id="ARBA00008417"/>
    </source>
</evidence>
<evidence type="ECO:0000256" key="4">
    <source>
        <dbReference type="ARBA" id="ARBA00022448"/>
    </source>
</evidence>
<keyword evidence="8 10" id="KW-0472">Membrane</keyword>
<evidence type="ECO:0000256" key="1">
    <source>
        <dbReference type="ARBA" id="ARBA00004429"/>
    </source>
</evidence>
<evidence type="ECO:0000256" key="10">
    <source>
        <dbReference type="SAM" id="Phobius"/>
    </source>
</evidence>
<protein>
    <recommendedName>
        <fullName evidence="3">Multidrug export protein MepA</fullName>
    </recommendedName>
</protein>
<sequence length="482" mass="52331">MFNFYFFSILMETRESALGRKGETMSVAVADEKMTKGHPAREFFRFAVPAVLGMISIASASIVDGIFVGNFVGSTALAAISLITPMFALYFGVVVMLTVGAAVMAGKFIGEKRERDASNIFMKALISVLVFSIVFAFLLLAFTPAAARILGANAETAEMVETYIFTVAWFFPGLSLAVALSHFVRVDGRPNFSLAGMVMITVVNIVLDAWMIGYLGWGVWGAALATGLASQAGMLFLLLHFANKKAKLRFLKPYGSWRAMYTAAYNGLSEFINESSGGIVAFLFNWILITEVGAQGVAAFTIVNYLFFTGIMVFYGVSEGLGPLVSVNFGARKPRRIYQFLSLGVGTNLFVGLLLASLLIFQPMLLASAFVGDADEATLKLTLEIIGVIWPVFLFNGVNIAFSGYFTGMHCATQSALIAMSRSLVMPLVLIVALWFFIGPMSVFYALPVAEALTLGMTLLMFSQKKPHWILWQSRRTASGAA</sequence>
<keyword evidence="5" id="KW-1003">Cell membrane</keyword>
<dbReference type="PANTHER" id="PTHR43823:SF3">
    <property type="entry name" value="MULTIDRUG EXPORT PROTEIN MEPA"/>
    <property type="match status" value="1"/>
</dbReference>
<proteinExistence type="inferred from homology"/>
<evidence type="ECO:0000256" key="6">
    <source>
        <dbReference type="ARBA" id="ARBA00022692"/>
    </source>
</evidence>
<gene>
    <name evidence="11" type="ORF">KGB56_11245</name>
</gene>
<feature type="transmembrane region" description="Helical" evidence="10">
    <location>
        <begin position="43"/>
        <end position="67"/>
    </location>
</feature>
<dbReference type="Proteomes" id="UP000680706">
    <property type="component" value="Chromosome"/>
</dbReference>
<comment type="similarity">
    <text evidence="2">Belongs to the multi antimicrobial extrusion (MATE) (TC 2.A.66.1) family. MepA subfamily.</text>
</comment>